<evidence type="ECO:0000256" key="1">
    <source>
        <dbReference type="ARBA" id="ARBA00022801"/>
    </source>
</evidence>
<dbReference type="Proteomes" id="UP001500967">
    <property type="component" value="Unassembled WGS sequence"/>
</dbReference>
<dbReference type="InterPro" id="IPR000073">
    <property type="entry name" value="AB_hydrolase_1"/>
</dbReference>
<accession>A0ABN0TX67</accession>
<name>A0ABN0TX67_9ACTN</name>
<dbReference type="PANTHER" id="PTHR22946">
    <property type="entry name" value="DIENELACTONE HYDROLASE DOMAIN-CONTAINING PROTEIN-RELATED"/>
    <property type="match status" value="1"/>
</dbReference>
<sequence>MFTVPSAGLDLLGVLHRPAGPGPHPAVAVLHGFPGNERNFDLAHALRRAGYASLVFHYRGAWGSPGRFTWAHVQQDAAAAVAALRADPGLDPHRIALVGHSMGGYTALRTAAADPGIRAVASLAGFDFGAAAAEVRADPAVYAAYVDGFAGDIAPLAGTSSAALIAELATIPDRLTALAPALADRPVLLAAGDHDTAAPPAVHHEPLVAALPHAVDHRWPTDHAFSDHRVALARAVLAFLDAALPPATGGA</sequence>
<evidence type="ECO:0000259" key="3">
    <source>
        <dbReference type="Pfam" id="PF00561"/>
    </source>
</evidence>
<comment type="caution">
    <text evidence="4">The sequence shown here is derived from an EMBL/GenBank/DDBJ whole genome shotgun (WGS) entry which is preliminary data.</text>
</comment>
<dbReference type="SUPFAM" id="SSF53474">
    <property type="entry name" value="alpha/beta-Hydrolases"/>
    <property type="match status" value="1"/>
</dbReference>
<evidence type="ECO:0000313" key="5">
    <source>
        <dbReference type="Proteomes" id="UP001500967"/>
    </source>
</evidence>
<comment type="similarity">
    <text evidence="2">Belongs to the AB hydrolase superfamily. FUS2 hydrolase family.</text>
</comment>
<gene>
    <name evidence="4" type="ORF">GCM10009539_17260</name>
</gene>
<keyword evidence="1" id="KW-0378">Hydrolase</keyword>
<dbReference type="InterPro" id="IPR050261">
    <property type="entry name" value="FrsA_esterase"/>
</dbReference>
<proteinExistence type="inferred from homology"/>
<organism evidence="4 5">
    <name type="scientific">Cryptosporangium japonicum</name>
    <dbReference type="NCBI Taxonomy" id="80872"/>
    <lineage>
        <taxon>Bacteria</taxon>
        <taxon>Bacillati</taxon>
        <taxon>Actinomycetota</taxon>
        <taxon>Actinomycetes</taxon>
        <taxon>Cryptosporangiales</taxon>
        <taxon>Cryptosporangiaceae</taxon>
        <taxon>Cryptosporangium</taxon>
    </lineage>
</organism>
<dbReference type="Gene3D" id="3.40.50.1820">
    <property type="entry name" value="alpha/beta hydrolase"/>
    <property type="match status" value="1"/>
</dbReference>
<evidence type="ECO:0000256" key="2">
    <source>
        <dbReference type="ARBA" id="ARBA00038115"/>
    </source>
</evidence>
<evidence type="ECO:0000313" key="4">
    <source>
        <dbReference type="EMBL" id="GAA0232440.1"/>
    </source>
</evidence>
<keyword evidence="5" id="KW-1185">Reference proteome</keyword>
<dbReference type="EMBL" id="BAAAGX010000007">
    <property type="protein sequence ID" value="GAA0232440.1"/>
    <property type="molecule type" value="Genomic_DNA"/>
</dbReference>
<reference evidence="4 5" key="1">
    <citation type="journal article" date="2019" name="Int. J. Syst. Evol. Microbiol.">
        <title>The Global Catalogue of Microorganisms (GCM) 10K type strain sequencing project: providing services to taxonomists for standard genome sequencing and annotation.</title>
        <authorList>
            <consortium name="The Broad Institute Genomics Platform"/>
            <consortium name="The Broad Institute Genome Sequencing Center for Infectious Disease"/>
            <person name="Wu L."/>
            <person name="Ma J."/>
        </authorList>
    </citation>
    <scope>NUCLEOTIDE SEQUENCE [LARGE SCALE GENOMIC DNA]</scope>
    <source>
        <strain evidence="4 5">JCM 10425</strain>
    </source>
</reference>
<dbReference type="PANTHER" id="PTHR22946:SF9">
    <property type="entry name" value="POLYKETIDE TRANSFERASE AF380"/>
    <property type="match status" value="1"/>
</dbReference>
<dbReference type="Pfam" id="PF00561">
    <property type="entry name" value="Abhydrolase_1"/>
    <property type="match status" value="1"/>
</dbReference>
<protein>
    <recommendedName>
        <fullName evidence="3">AB hydrolase-1 domain-containing protein</fullName>
    </recommendedName>
</protein>
<dbReference type="InterPro" id="IPR029058">
    <property type="entry name" value="AB_hydrolase_fold"/>
</dbReference>
<feature type="domain" description="AB hydrolase-1" evidence="3">
    <location>
        <begin position="25"/>
        <end position="170"/>
    </location>
</feature>